<evidence type="ECO:0000313" key="1">
    <source>
        <dbReference type="EMBL" id="ETM97412.1"/>
    </source>
</evidence>
<name>W2P8S7_PHYN3</name>
<dbReference type="VEuPathDB" id="FungiDB:PPTG_24964"/>
<evidence type="ECO:0000313" key="2">
    <source>
        <dbReference type="Proteomes" id="UP000018817"/>
    </source>
</evidence>
<reference evidence="2" key="1">
    <citation type="submission" date="2011-12" db="EMBL/GenBank/DDBJ databases">
        <authorList>
            <consortium name="The Broad Institute Genome Sequencing Platform"/>
            <person name="Russ C."/>
            <person name="Tyler B."/>
            <person name="Panabieres F."/>
            <person name="Shan W."/>
            <person name="Tripathy S."/>
            <person name="Grunwald N."/>
            <person name="Machado M."/>
            <person name="Young S.K."/>
            <person name="Zeng Q."/>
            <person name="Gargeya S."/>
            <person name="Fitzgerald M."/>
            <person name="Haas B."/>
            <person name="Abouelleil A."/>
            <person name="Alvarado L."/>
            <person name="Arachchi H.M."/>
            <person name="Berlin A."/>
            <person name="Chapman S.B."/>
            <person name="Gearin G."/>
            <person name="Goldberg J."/>
            <person name="Griggs A."/>
            <person name="Gujja S."/>
            <person name="Hansen M."/>
            <person name="Heiman D."/>
            <person name="Howarth C."/>
            <person name="Larimer J."/>
            <person name="Lui A."/>
            <person name="MacDonald P.J.P."/>
            <person name="McCowen C."/>
            <person name="Montmayeur A."/>
            <person name="Murphy C."/>
            <person name="Neiman D."/>
            <person name="Pearson M."/>
            <person name="Priest M."/>
            <person name="Roberts A."/>
            <person name="Saif S."/>
            <person name="Shea T."/>
            <person name="Sisk P."/>
            <person name="Stolte C."/>
            <person name="Sykes S."/>
            <person name="Wortman J."/>
            <person name="Nusbaum C."/>
            <person name="Birren B."/>
        </authorList>
    </citation>
    <scope>NUCLEOTIDE SEQUENCE [LARGE SCALE GENOMIC DNA]</scope>
    <source>
        <strain evidence="2">INRA-310</strain>
    </source>
</reference>
<dbReference type="GeneID" id="20193563"/>
<proteinExistence type="predicted"/>
<organism evidence="1 2">
    <name type="scientific">Phytophthora nicotianae (strain INRA-310)</name>
    <name type="common">Phytophthora parasitica</name>
    <dbReference type="NCBI Taxonomy" id="761204"/>
    <lineage>
        <taxon>Eukaryota</taxon>
        <taxon>Sar</taxon>
        <taxon>Stramenopiles</taxon>
        <taxon>Oomycota</taxon>
        <taxon>Peronosporomycetes</taxon>
        <taxon>Peronosporales</taxon>
        <taxon>Peronosporaceae</taxon>
        <taxon>Phytophthora</taxon>
    </lineage>
</organism>
<dbReference type="RefSeq" id="XP_008917290.1">
    <property type="nucleotide sequence ID" value="XM_008919042.1"/>
</dbReference>
<dbReference type="EMBL" id="KI670013">
    <property type="protein sequence ID" value="ETM97412.1"/>
    <property type="molecule type" value="Genomic_DNA"/>
</dbReference>
<sequence>MEVNIYRAPYTKTQSPEEIRYCLPKALCYECIAGIKLYRQSFAGDRKSGRIGMCIKKMGAFAEKDLMAMRDWHDEFPKSSALKDLAEWIRVSRFVRISLPSPLSYCATVNMEASAKKGDGRH</sequence>
<protein>
    <submittedName>
        <fullName evidence="1">Uncharacterized protein</fullName>
    </submittedName>
</protein>
<reference evidence="1 2" key="2">
    <citation type="submission" date="2013-11" db="EMBL/GenBank/DDBJ databases">
        <title>The Genome Sequence of Phytophthora parasitica INRA-310.</title>
        <authorList>
            <consortium name="The Broad Institute Genomics Platform"/>
            <person name="Russ C."/>
            <person name="Tyler B."/>
            <person name="Panabieres F."/>
            <person name="Shan W."/>
            <person name="Tripathy S."/>
            <person name="Grunwald N."/>
            <person name="Machado M."/>
            <person name="Johnson C.S."/>
            <person name="Arredondo F."/>
            <person name="Hong C."/>
            <person name="Coffey M."/>
            <person name="Young S.K."/>
            <person name="Zeng Q."/>
            <person name="Gargeya S."/>
            <person name="Fitzgerald M."/>
            <person name="Abouelleil A."/>
            <person name="Alvarado L."/>
            <person name="Chapman S.B."/>
            <person name="Gainer-Dewar J."/>
            <person name="Goldberg J."/>
            <person name="Griggs A."/>
            <person name="Gujja S."/>
            <person name="Hansen M."/>
            <person name="Howarth C."/>
            <person name="Imamovic A."/>
            <person name="Ireland A."/>
            <person name="Larimer J."/>
            <person name="McCowan C."/>
            <person name="Murphy C."/>
            <person name="Pearson M."/>
            <person name="Poon T.W."/>
            <person name="Priest M."/>
            <person name="Roberts A."/>
            <person name="Saif S."/>
            <person name="Shea T."/>
            <person name="Sykes S."/>
            <person name="Wortman J."/>
            <person name="Nusbaum C."/>
            <person name="Birren B."/>
        </authorList>
    </citation>
    <scope>NUCLEOTIDE SEQUENCE [LARGE SCALE GENOMIC DNA]</scope>
    <source>
        <strain evidence="1 2">INRA-310</strain>
    </source>
</reference>
<dbReference type="Proteomes" id="UP000018817">
    <property type="component" value="Unassembled WGS sequence"/>
</dbReference>
<dbReference type="AlphaFoldDB" id="W2P8S7"/>
<accession>W2P8S7</accession>
<gene>
    <name evidence="1" type="ORF">PPTG_24964</name>
</gene>